<dbReference type="Gene3D" id="3.40.50.720">
    <property type="entry name" value="NAD(P)-binding Rossmann-like Domain"/>
    <property type="match status" value="1"/>
</dbReference>
<dbReference type="FunFam" id="3.40.50.720:FF:000787">
    <property type="entry name" value="L-2-aminoadipate reductase"/>
    <property type="match status" value="1"/>
</dbReference>
<dbReference type="InterPro" id="IPR010080">
    <property type="entry name" value="Thioester_reductase-like_dom"/>
</dbReference>
<comment type="function">
    <text evidence="2">Catalyzes the activation of alpha-aminoadipate by ATP-dependent adenylation and the reduction of activated alpha-aminoadipate by NADPH. The activated alpha-aminoadipate is bound to the phosphopantheinyl group of the enzyme itself before it is reduced to (S)-2-amino-6-oxohexanoate.</text>
</comment>
<evidence type="ECO:0000256" key="6">
    <source>
        <dbReference type="ARBA" id="ARBA00013073"/>
    </source>
</evidence>
<dbReference type="InterPro" id="IPR009081">
    <property type="entry name" value="PP-bd_ACP"/>
</dbReference>
<comment type="similarity">
    <text evidence="4">Belongs to the ATP-dependent AMP-binding enzyme family.</text>
</comment>
<keyword evidence="10" id="KW-0028">Amino-acid biosynthesis</keyword>
<keyword evidence="9" id="KW-0436">Ligase</keyword>
<dbReference type="EC" id="1.2.1.31" evidence="6"/>
<dbReference type="Gene3D" id="3.30.300.30">
    <property type="match status" value="1"/>
</dbReference>
<keyword evidence="11" id="KW-0521">NADP</keyword>
<organism evidence="20 21">
    <name type="scientific">Trichoderma gamsii</name>
    <dbReference type="NCBI Taxonomy" id="398673"/>
    <lineage>
        <taxon>Eukaryota</taxon>
        <taxon>Fungi</taxon>
        <taxon>Dikarya</taxon>
        <taxon>Ascomycota</taxon>
        <taxon>Pezizomycotina</taxon>
        <taxon>Sordariomycetes</taxon>
        <taxon>Hypocreomycetidae</taxon>
        <taxon>Hypocreales</taxon>
        <taxon>Hypocreaceae</taxon>
        <taxon>Trichoderma</taxon>
    </lineage>
</organism>
<keyword evidence="12" id="KW-0560">Oxidoreductase</keyword>
<dbReference type="PROSITE" id="PS00455">
    <property type="entry name" value="AMP_BINDING"/>
    <property type="match status" value="1"/>
</dbReference>
<dbReference type="InterPro" id="IPR000873">
    <property type="entry name" value="AMP-dep_synth/lig_dom"/>
</dbReference>
<dbReference type="InterPro" id="IPR036291">
    <property type="entry name" value="NAD(P)-bd_dom_sf"/>
</dbReference>
<feature type="domain" description="Carrier" evidence="19">
    <location>
        <begin position="1540"/>
        <end position="1618"/>
    </location>
</feature>
<dbReference type="InterPro" id="IPR036736">
    <property type="entry name" value="ACP-like_sf"/>
</dbReference>
<dbReference type="Gene3D" id="3.40.50.12780">
    <property type="entry name" value="N-terminal domain of ligase-like"/>
    <property type="match status" value="1"/>
</dbReference>
<dbReference type="SUPFAM" id="SSF51735">
    <property type="entry name" value="NAD(P)-binding Rossmann-fold domains"/>
    <property type="match status" value="1"/>
</dbReference>
<dbReference type="EMBL" id="JPDN02000048">
    <property type="protein sequence ID" value="PON21523.1"/>
    <property type="molecule type" value="Genomic_DNA"/>
</dbReference>
<evidence type="ECO:0000259" key="19">
    <source>
        <dbReference type="PROSITE" id="PS50075"/>
    </source>
</evidence>
<dbReference type="Pfam" id="PF00501">
    <property type="entry name" value="AMP-binding"/>
    <property type="match status" value="1"/>
</dbReference>
<comment type="cofactor">
    <cofactor evidence="1">
        <name>pantetheine 4'-phosphate</name>
        <dbReference type="ChEBI" id="CHEBI:47942"/>
    </cofactor>
</comment>
<dbReference type="Pfam" id="PF00550">
    <property type="entry name" value="PP-binding"/>
    <property type="match status" value="1"/>
</dbReference>
<dbReference type="PANTHER" id="PTHR44845">
    <property type="entry name" value="CARRIER DOMAIN-CONTAINING PROTEIN"/>
    <property type="match status" value="1"/>
</dbReference>
<comment type="pathway">
    <text evidence="3">Amino-acid biosynthesis; L-lysine biosynthesis via AAA pathway; L-lysine from L-alpha-aminoadipate (fungal route): step 1/3.</text>
</comment>
<gene>
    <name evidence="20" type="ORF">TGAM01_v209554</name>
</gene>
<dbReference type="NCBIfam" id="TIGR01746">
    <property type="entry name" value="Thioester-redct"/>
    <property type="match status" value="1"/>
</dbReference>
<reference evidence="20 21" key="1">
    <citation type="journal article" date="2016" name="Genome Announc.">
        <title>Draft Whole-Genome Sequence of Trichoderma gamsii T6085, a Promising Biocontrol Agent of Fusarium Head Blight on Wheat.</title>
        <authorList>
            <person name="Baroncelli R."/>
            <person name="Zapparata A."/>
            <person name="Piaggeschi G."/>
            <person name="Sarrocco S."/>
            <person name="Vannacci G."/>
        </authorList>
    </citation>
    <scope>NUCLEOTIDE SEQUENCE [LARGE SCALE GENOMIC DNA]</scope>
    <source>
        <strain evidence="20 21">T6085</strain>
    </source>
</reference>
<evidence type="ECO:0000256" key="10">
    <source>
        <dbReference type="ARBA" id="ARBA00022605"/>
    </source>
</evidence>
<evidence type="ECO:0000256" key="3">
    <source>
        <dbReference type="ARBA" id="ARBA00004827"/>
    </source>
</evidence>
<dbReference type="Gene3D" id="1.10.1200.10">
    <property type="entry name" value="ACP-like"/>
    <property type="match status" value="1"/>
</dbReference>
<dbReference type="InterPro" id="IPR020845">
    <property type="entry name" value="AMP-binding_CS"/>
</dbReference>
<evidence type="ECO:0000313" key="20">
    <source>
        <dbReference type="EMBL" id="PON21523.1"/>
    </source>
</evidence>
<sequence>MLPISKITAAIASATQETSFALANINFDFSICKFEAPEEYRGVGQHLSQRRRSAAEDGDEHIFARKLGALFSHILPSTPELVTAYGKRSSQITEVLSKKGSNNGPFQDWVGPDGTSIWAAATSGPGAIADHLLACMLARIWPAREAVAIWEEIIAGRKAELLRMDQTDPSWVSASLAARIEITYDQISSWDASARSWLQVADTAKLRQQKQLELLASNITIPASGLWKTLYPDSRSRFKVGSEVLALTSWHLYPDISVLGGGNSDPVPQRDELIPPGAKITLGQLSCSPDRHGEVFWSLPLAYLKYYGDPVVSSSSIGETSSRLTLSEFFLVVLGSVFSGLGIQGADIDKACDLFIKVTELVQAASSRRSLQQPQPWMEYLAEAAKDYKESSPNNEHKLSLIMRGHRRYKNFLAEPTREPSPLSNLFDASTLLRLMTELKHKIKFLRLLAQDFIMQPNALLIRYPKPRSEFKVDEPFEAMDFSEQQARLFRDVNDTRTWGYATAKVRSQNPEKERVTPNSGVGEHIRWMRSLGSKHKGEEVRDWPMIQIWGRGNGEFSWYQKILGDPNDVTLLKRCDAEVVDSSKVNIDVLLLILSHGWVDKTRLRQLLDNRGSLHHSSTQWLESLRYLAAAADVYKLMPSATISVGVFSKPLVEAMWMKGLSTSSKRSNPGTDTRIKELWDNGSFIARASLDPRQLFKSGSDLSLGVNGFPGIYRGLSERNIKDTSREHHRKRIKYEAEVPEVNSKEQEWEPYFKSCENRLLTYELSRPQTFACIAMFENRDVNLHPESLQKVMALSAGNSIYVAMPLICDPFERPKENEVKHIIGNIGKPGVSFMIPPVPSKRRVVDEFKWRNATHALFDGRLDDAFKDTSLHLSFTKYKLPVKFSHGYQSVEGNFVETLISVFDKQEWVADLDILSAIDESRWEPAMGLPDPTIGLDWSGYIGAIHEIFHKNALKNPDAPCVTETASSTTPERRFTYKQIYEASNILANQLHDAGITNGDVVMIYAYRSVELVIAFMGTLAAGATITVLDPAYPPARQQIYLEVSQPKALITIGRARDENGAFAPRVQKYIDEELSLKIRVPELRMSDDGHLTGGEVDGKEVFTDTESKASAPPDVLVGPDSTSILSFTSGTTSTPKGVLGRHYSLTKYFPWMAKTFNWTSDTKFACLSGISHDPIQRDIFSPLFMGGELICPARENIAHERLAEWFRDHKPNAVHLTPAMGQILVGGAKAEFPSLKWVLYVGDILTKKDCAALRKLAPNAEICAAYGTTETSRSVSYYHIKSHAEDPNALDQFGDIVPAGRGIENVQLLVVNREDPTKLCSVGEKTKEKFVDNWFVDNQRWVEADDKVADNANQPWRKYYKGPRDRIYRSGDLGYYLDESGNCAITGRADDQVKVRGFRIELNEIDSNLRGHHLVRECKTLLRRDRNEEPTLVSYIVPEHQEWLKWLAEHELEDTEELGTEIGPVIVYSKRYRPMQTELRDHLKSRLPVHAVPTYLIFLKKMPLNPNGKVDSPNLPFPDAALISEEASEEDLKRWETLSSTEKELAEQWATLINGVNAKTLQPESDFFETGGHSLLAQQLLLNIRMNMGTNLSISSLYSNSSLRALSTQIDRQREGKSDSGATEDGEAAYAQSLDKLLGSLDAKYQTADPAALSPAGKTTVFVTGATGFLGSYIVKDLLERENVHVIAHIRGTKGVSAALERLQKSLRGYSVWQDSWATRLSAVIGDLTQPRLGLDDDTWKMLGDAVDVVIHNGALVHWVKQYKHLERSNVLSTIDALRLCNQGKPKLFSFVSSTSVLDTDYYINLSQEQTSTGQGAVMEADDLMGSRSGLGTGYGQTKWVSEQLVREAGRRGLLGSVVRPGYILGDAATGVCNNDDFLIRMLKGCIQLSSRPHIINTINAVPVGHVSTVVVAASFNPVPAQTVNSNSGRGDVGAHVIHVTAHPRLRMNEYLSILSYYGYDVPEVDYDHWKAQLETFVSAGPVQKDEEQNALMPLFHMATNNLPTNTRAPELDDRNAVTVLKADADRWTGVDESAGEGISREAVGRFLRYLAETNFLAWPTKRGRELPAINADVIEAQAKWGVGGRGGVA</sequence>
<dbReference type="InterPro" id="IPR013120">
    <property type="entry name" value="FAR_NAD-bd"/>
</dbReference>
<dbReference type="SUPFAM" id="SSF47336">
    <property type="entry name" value="ACP-like"/>
    <property type="match status" value="1"/>
</dbReference>
<accession>A0A2P4ZB46</accession>
<dbReference type="SUPFAM" id="SSF56801">
    <property type="entry name" value="Acetyl-CoA synthetase-like"/>
    <property type="match status" value="1"/>
</dbReference>
<evidence type="ECO:0000256" key="7">
    <source>
        <dbReference type="ARBA" id="ARBA00022450"/>
    </source>
</evidence>
<dbReference type="RefSeq" id="XP_024404661.1">
    <property type="nucleotide sequence ID" value="XM_024550582.1"/>
</dbReference>
<dbReference type="UniPathway" id="UPA00033">
    <property type="reaction ID" value="UER00032"/>
</dbReference>
<dbReference type="GeneID" id="29980920"/>
<evidence type="ECO:0000256" key="15">
    <source>
        <dbReference type="ARBA" id="ARBA00032195"/>
    </source>
</evidence>
<proteinExistence type="inferred from homology"/>
<comment type="caution">
    <text evidence="20">The sequence shown here is derived from an EMBL/GenBank/DDBJ whole genome shotgun (WGS) entry which is preliminary data.</text>
</comment>
<dbReference type="GO" id="GO:0004043">
    <property type="term" value="F:L-aminoadipate-semialdehyde dehydrogenase [NAD(P)+] activity"/>
    <property type="evidence" value="ECO:0007669"/>
    <property type="project" value="UniProtKB-EC"/>
</dbReference>
<dbReference type="InterPro" id="IPR042099">
    <property type="entry name" value="ANL_N_sf"/>
</dbReference>
<dbReference type="Proteomes" id="UP000054821">
    <property type="component" value="Unassembled WGS sequence"/>
</dbReference>
<evidence type="ECO:0000256" key="11">
    <source>
        <dbReference type="ARBA" id="ARBA00022857"/>
    </source>
</evidence>
<dbReference type="EC" id="1.2.1.95" evidence="5"/>
<evidence type="ECO:0000256" key="4">
    <source>
        <dbReference type="ARBA" id="ARBA00006432"/>
    </source>
</evidence>
<comment type="catalytic activity">
    <reaction evidence="17">
        <text>(S)-2-amino-6-oxohexanoate + NAD(+) + H2O = L-2-aminoadipate + NADH + 2 H(+)</text>
        <dbReference type="Rhea" id="RHEA:12308"/>
        <dbReference type="ChEBI" id="CHEBI:15377"/>
        <dbReference type="ChEBI" id="CHEBI:15378"/>
        <dbReference type="ChEBI" id="CHEBI:57540"/>
        <dbReference type="ChEBI" id="CHEBI:57945"/>
        <dbReference type="ChEBI" id="CHEBI:58321"/>
        <dbReference type="ChEBI" id="CHEBI:58672"/>
        <dbReference type="EC" id="1.2.1.31"/>
    </reaction>
</comment>
<dbReference type="PANTHER" id="PTHR44845:SF1">
    <property type="entry name" value="L-2-AMINOADIPATE REDUCTASE"/>
    <property type="match status" value="1"/>
</dbReference>
<evidence type="ECO:0000313" key="21">
    <source>
        <dbReference type="Proteomes" id="UP000054821"/>
    </source>
</evidence>
<comment type="catalytic activity">
    <reaction evidence="18">
        <text>(S)-2-amino-6-oxohexanoate + NADP(+) + H2O = L-2-aminoadipate + NADPH + 2 H(+)</text>
        <dbReference type="Rhea" id="RHEA:12304"/>
        <dbReference type="ChEBI" id="CHEBI:15377"/>
        <dbReference type="ChEBI" id="CHEBI:15378"/>
        <dbReference type="ChEBI" id="CHEBI:57783"/>
        <dbReference type="ChEBI" id="CHEBI:58321"/>
        <dbReference type="ChEBI" id="CHEBI:58349"/>
        <dbReference type="ChEBI" id="CHEBI:58672"/>
        <dbReference type="EC" id="1.2.1.31"/>
    </reaction>
</comment>
<evidence type="ECO:0000256" key="12">
    <source>
        <dbReference type="ARBA" id="ARBA00023002"/>
    </source>
</evidence>
<evidence type="ECO:0000256" key="16">
    <source>
        <dbReference type="ARBA" id="ARBA00048260"/>
    </source>
</evidence>
<dbReference type="STRING" id="398673.A0A2P4ZB46"/>
<evidence type="ECO:0000256" key="14">
    <source>
        <dbReference type="ARBA" id="ARBA00031335"/>
    </source>
</evidence>
<protein>
    <recommendedName>
        <fullName evidence="15">Alpha-aminoadipate reductase</fullName>
        <ecNumber evidence="6">1.2.1.31</ecNumber>
        <ecNumber evidence="5">1.2.1.95</ecNumber>
    </recommendedName>
    <alternativeName>
        <fullName evidence="14">L-aminoadipate-semialdehyde dehydrogenase</fullName>
    </alternativeName>
</protein>
<evidence type="ECO:0000256" key="8">
    <source>
        <dbReference type="ARBA" id="ARBA00022553"/>
    </source>
</evidence>
<evidence type="ECO:0000256" key="2">
    <source>
        <dbReference type="ARBA" id="ARBA00003499"/>
    </source>
</evidence>
<keyword evidence="7" id="KW-0596">Phosphopantetheine</keyword>
<dbReference type="InterPro" id="IPR045851">
    <property type="entry name" value="AMP-bd_C_sf"/>
</dbReference>
<name>A0A2P4ZB46_9HYPO</name>
<keyword evidence="13" id="KW-0457">Lysine biosynthesis</keyword>
<comment type="catalytic activity">
    <reaction evidence="16">
        <text>(S)-2-amino-6-oxohexanoate + AMP + diphosphate + NADP(+) = L-2-aminoadipate + ATP + NADPH + H(+)</text>
        <dbReference type="Rhea" id="RHEA:46936"/>
        <dbReference type="ChEBI" id="CHEBI:15378"/>
        <dbReference type="ChEBI" id="CHEBI:30616"/>
        <dbReference type="ChEBI" id="CHEBI:33019"/>
        <dbReference type="ChEBI" id="CHEBI:57783"/>
        <dbReference type="ChEBI" id="CHEBI:58321"/>
        <dbReference type="ChEBI" id="CHEBI:58349"/>
        <dbReference type="ChEBI" id="CHEBI:58672"/>
        <dbReference type="ChEBI" id="CHEBI:456215"/>
        <dbReference type="EC" id="1.2.1.95"/>
    </reaction>
</comment>
<dbReference type="GO" id="GO:0019878">
    <property type="term" value="P:lysine biosynthetic process via aminoadipic acid"/>
    <property type="evidence" value="ECO:0007669"/>
    <property type="project" value="UniProtKB-UniPathway"/>
</dbReference>
<evidence type="ECO:0000256" key="5">
    <source>
        <dbReference type="ARBA" id="ARBA00012913"/>
    </source>
</evidence>
<evidence type="ECO:0000256" key="9">
    <source>
        <dbReference type="ARBA" id="ARBA00022598"/>
    </source>
</evidence>
<dbReference type="CDD" id="cd05235">
    <property type="entry name" value="SDR_e1"/>
    <property type="match status" value="1"/>
</dbReference>
<evidence type="ECO:0000256" key="1">
    <source>
        <dbReference type="ARBA" id="ARBA00001957"/>
    </source>
</evidence>
<dbReference type="NCBIfam" id="TIGR03443">
    <property type="entry name" value="alpha_am_amid"/>
    <property type="match status" value="1"/>
</dbReference>
<keyword evidence="8" id="KW-0597">Phosphoprotein</keyword>
<dbReference type="InterPro" id="IPR014397">
    <property type="entry name" value="Lys2"/>
</dbReference>
<dbReference type="GO" id="GO:0016874">
    <property type="term" value="F:ligase activity"/>
    <property type="evidence" value="ECO:0007669"/>
    <property type="project" value="UniProtKB-KW"/>
</dbReference>
<dbReference type="PROSITE" id="PS50075">
    <property type="entry name" value="CARRIER"/>
    <property type="match status" value="1"/>
</dbReference>
<dbReference type="Pfam" id="PF07993">
    <property type="entry name" value="NAD_binding_4"/>
    <property type="match status" value="1"/>
</dbReference>
<evidence type="ECO:0000256" key="18">
    <source>
        <dbReference type="ARBA" id="ARBA00049537"/>
    </source>
</evidence>
<evidence type="ECO:0000256" key="17">
    <source>
        <dbReference type="ARBA" id="ARBA00048414"/>
    </source>
</evidence>
<evidence type="ECO:0000256" key="13">
    <source>
        <dbReference type="ARBA" id="ARBA00023154"/>
    </source>
</evidence>
<keyword evidence="21" id="KW-1185">Reference proteome</keyword>